<organism evidence="2 3">
    <name type="scientific">Nocardioides bruguierae</name>
    <dbReference type="NCBI Taxonomy" id="2945102"/>
    <lineage>
        <taxon>Bacteria</taxon>
        <taxon>Bacillati</taxon>
        <taxon>Actinomycetota</taxon>
        <taxon>Actinomycetes</taxon>
        <taxon>Propionibacteriales</taxon>
        <taxon>Nocardioidaceae</taxon>
        <taxon>Nocardioides</taxon>
    </lineage>
</organism>
<dbReference type="EMBL" id="JAMOIL010000001">
    <property type="protein sequence ID" value="MCM0618767.1"/>
    <property type="molecule type" value="Genomic_DNA"/>
</dbReference>
<evidence type="ECO:0000313" key="3">
    <source>
        <dbReference type="Proteomes" id="UP001139485"/>
    </source>
</evidence>
<dbReference type="Gene3D" id="3.40.50.300">
    <property type="entry name" value="P-loop containing nucleotide triphosphate hydrolases"/>
    <property type="match status" value="1"/>
</dbReference>
<evidence type="ECO:0000313" key="2">
    <source>
        <dbReference type="EMBL" id="MCM0618767.1"/>
    </source>
</evidence>
<accession>A0A9X2D4P0</accession>
<dbReference type="SUPFAM" id="SSF52540">
    <property type="entry name" value="P-loop containing nucleoside triphosphate hydrolases"/>
    <property type="match status" value="1"/>
</dbReference>
<protein>
    <submittedName>
        <fullName evidence="2">AAA family ATPase</fullName>
    </submittedName>
</protein>
<dbReference type="Pfam" id="PF13481">
    <property type="entry name" value="AAA_25"/>
    <property type="match status" value="1"/>
</dbReference>
<sequence>MKQPFDWDDEANSEALDALVGELLRQRVFREARRRLDVEARTSAEDGFDAGLLADVLARPAEPPERVEGLIPSEASTLIVAMRKTGKTTLALNLARALILGGAFLGRFPVRPVAGRVAFLNYEVSAAQLARWASELEPQIPRDRLVLVNLRGRRNPLDNDEDRAELAELLRELEVETLIVDPFGRAFSGASQNDSAEVGAWLVRLDLFARGQAGVSDVVLTAHAGWEGERTRGSSALEDWPDSIITLTRDKEGATYFRAIGRDVDVPEDRMEFDEQTRTMSLTGSGSRRQTVRTDHVTALVPAVVTAVHDNPGAGVNDVLTALRATSLSFRDRDVSSALKSATEQLLVVAKPGGPGKKTEHYPSGPRPTPSTLLPGIGSTTPSNPVYRDGVGVGSSSSTEELGRGQEPELPATLCTCGHPLGAALPHKRGCAQIGGTARGGVS</sequence>
<comment type="caution">
    <text evidence="2">The sequence shown here is derived from an EMBL/GenBank/DDBJ whole genome shotgun (WGS) entry which is preliminary data.</text>
</comment>
<feature type="region of interest" description="Disordered" evidence="1">
    <location>
        <begin position="351"/>
        <end position="407"/>
    </location>
</feature>
<dbReference type="RefSeq" id="WP_250825737.1">
    <property type="nucleotide sequence ID" value="NZ_JAMOIL010000001.1"/>
</dbReference>
<keyword evidence="3" id="KW-1185">Reference proteome</keyword>
<reference evidence="2" key="1">
    <citation type="submission" date="2022-05" db="EMBL/GenBank/DDBJ databases">
        <authorList>
            <person name="Tuo L."/>
        </authorList>
    </citation>
    <scope>NUCLEOTIDE SEQUENCE</scope>
    <source>
        <strain evidence="2">BSK12Z-4</strain>
    </source>
</reference>
<proteinExistence type="predicted"/>
<gene>
    <name evidence="2" type="ORF">M8330_00495</name>
</gene>
<evidence type="ECO:0000256" key="1">
    <source>
        <dbReference type="SAM" id="MobiDB-lite"/>
    </source>
</evidence>
<dbReference type="InterPro" id="IPR027417">
    <property type="entry name" value="P-loop_NTPase"/>
</dbReference>
<dbReference type="AlphaFoldDB" id="A0A9X2D4P0"/>
<dbReference type="Proteomes" id="UP001139485">
    <property type="component" value="Unassembled WGS sequence"/>
</dbReference>
<name>A0A9X2D4P0_9ACTN</name>